<keyword evidence="9 14" id="KW-0812">Transmembrane</keyword>
<dbReference type="PROSITE" id="PS51094">
    <property type="entry name" value="PTS_EIIA_TYPE_2"/>
    <property type="match status" value="1"/>
</dbReference>
<name>A0A7X3CLS8_9BACL</name>
<dbReference type="NCBIfam" id="TIGR01427">
    <property type="entry name" value="PTS_IIC_fructo"/>
    <property type="match status" value="1"/>
</dbReference>
<dbReference type="InterPro" id="IPR013014">
    <property type="entry name" value="PTS_EIIC_2"/>
</dbReference>
<evidence type="ECO:0000259" key="15">
    <source>
        <dbReference type="PROSITE" id="PS51094"/>
    </source>
</evidence>
<feature type="transmembrane region" description="Helical" evidence="14">
    <location>
        <begin position="440"/>
        <end position="461"/>
    </location>
</feature>
<dbReference type="InterPro" id="IPR003352">
    <property type="entry name" value="PTS_EIIC"/>
</dbReference>
<dbReference type="InterPro" id="IPR050864">
    <property type="entry name" value="Bacterial_PTS_Sugar_Transport"/>
</dbReference>
<accession>A0A7X3CLS8</accession>
<dbReference type="FunFam" id="3.40.930.10:FF:000009">
    <property type="entry name" value="PTS system, fructose specific IIABC component"/>
    <property type="match status" value="1"/>
</dbReference>
<keyword evidence="7" id="KW-0808">Transferase</keyword>
<dbReference type="PROSITE" id="PS51099">
    <property type="entry name" value="PTS_EIIB_TYPE_2"/>
    <property type="match status" value="1"/>
</dbReference>
<feature type="region of interest" description="Disordered" evidence="13">
    <location>
        <begin position="482"/>
        <end position="518"/>
    </location>
</feature>
<evidence type="ECO:0000256" key="2">
    <source>
        <dbReference type="ARBA" id="ARBA00004496"/>
    </source>
</evidence>
<keyword evidence="10" id="KW-0418">Kinase</keyword>
<dbReference type="InterPro" id="IPR002178">
    <property type="entry name" value="PTS_EIIA_type-2_dom"/>
</dbReference>
<dbReference type="Gene3D" id="3.40.50.2300">
    <property type="match status" value="1"/>
</dbReference>
<dbReference type="OrthoDB" id="9782569at2"/>
<feature type="transmembrane region" description="Helical" evidence="14">
    <location>
        <begin position="257"/>
        <end position="283"/>
    </location>
</feature>
<dbReference type="EMBL" id="WNZW01000001">
    <property type="protein sequence ID" value="MUG44380.1"/>
    <property type="molecule type" value="Genomic_DNA"/>
</dbReference>
<organism evidence="18 19">
    <name type="scientific">Paenibacillus woosongensis</name>
    <dbReference type="NCBI Taxonomy" id="307580"/>
    <lineage>
        <taxon>Bacteria</taxon>
        <taxon>Bacillati</taxon>
        <taxon>Bacillota</taxon>
        <taxon>Bacilli</taxon>
        <taxon>Bacillales</taxon>
        <taxon>Paenibacillaceae</taxon>
        <taxon>Paenibacillus</taxon>
    </lineage>
</organism>
<dbReference type="GO" id="GO:0090563">
    <property type="term" value="F:protein-phosphocysteine-sugar phosphotransferase activity"/>
    <property type="evidence" value="ECO:0007669"/>
    <property type="project" value="TreeGrafter"/>
</dbReference>
<keyword evidence="12 14" id="KW-0472">Membrane</keyword>
<comment type="caution">
    <text evidence="18">The sequence shown here is derived from an EMBL/GenBank/DDBJ whole genome shotgun (WGS) entry which is preliminary data.</text>
</comment>
<dbReference type="InterPro" id="IPR013011">
    <property type="entry name" value="PTS_EIIB_2"/>
</dbReference>
<dbReference type="GO" id="GO:0009401">
    <property type="term" value="P:phosphoenolpyruvate-dependent sugar phosphotransferase system"/>
    <property type="evidence" value="ECO:0007669"/>
    <property type="project" value="UniProtKB-KW"/>
</dbReference>
<dbReference type="InterPro" id="IPR003353">
    <property type="entry name" value="PTS_IIB_fruc"/>
</dbReference>
<keyword evidence="5" id="KW-0597">Phosphoprotein</keyword>
<proteinExistence type="predicted"/>
<feature type="transmembrane region" description="Helical" evidence="14">
    <location>
        <begin position="135"/>
        <end position="157"/>
    </location>
</feature>
<dbReference type="NCBIfam" id="TIGR00848">
    <property type="entry name" value="fruA"/>
    <property type="match status" value="1"/>
</dbReference>
<keyword evidence="6" id="KW-0762">Sugar transport</keyword>
<evidence type="ECO:0000259" key="17">
    <source>
        <dbReference type="PROSITE" id="PS51104"/>
    </source>
</evidence>
<dbReference type="GO" id="GO:0005886">
    <property type="term" value="C:plasma membrane"/>
    <property type="evidence" value="ECO:0007669"/>
    <property type="project" value="UniProtKB-SubCell"/>
</dbReference>
<feature type="transmembrane region" description="Helical" evidence="14">
    <location>
        <begin position="400"/>
        <end position="420"/>
    </location>
</feature>
<dbReference type="InterPro" id="IPR036095">
    <property type="entry name" value="PTS_EIIB-like_sf"/>
</dbReference>
<protein>
    <submittedName>
        <fullName evidence="18">PTS fructose transporter subunit IIC</fullName>
    </submittedName>
</protein>
<feature type="transmembrane region" description="Helical" evidence="14">
    <location>
        <begin position="226"/>
        <end position="245"/>
    </location>
</feature>
<gene>
    <name evidence="18" type="ORF">GNP95_05130</name>
</gene>
<dbReference type="CDD" id="cd05569">
    <property type="entry name" value="PTS_IIB_fructose"/>
    <property type="match status" value="1"/>
</dbReference>
<dbReference type="GO" id="GO:0022877">
    <property type="term" value="F:protein-N(PI)-phosphohistidine-fructose phosphotransferase system transporter activity"/>
    <property type="evidence" value="ECO:0007669"/>
    <property type="project" value="InterPro"/>
</dbReference>
<keyword evidence="8" id="KW-0598">Phosphotransferase system</keyword>
<feature type="domain" description="PTS EIIA type-2" evidence="15">
    <location>
        <begin position="527"/>
        <end position="672"/>
    </location>
</feature>
<keyword evidence="3" id="KW-0813">Transport</keyword>
<dbReference type="PROSITE" id="PS51104">
    <property type="entry name" value="PTS_EIIC_TYPE_2"/>
    <property type="match status" value="1"/>
</dbReference>
<dbReference type="PANTHER" id="PTHR30505">
    <property type="entry name" value="FRUCTOSE-LIKE PERMEASE"/>
    <property type="match status" value="1"/>
</dbReference>
<feature type="domain" description="PTS EIIB type-2" evidence="16">
    <location>
        <begin position="1"/>
        <end position="98"/>
    </location>
</feature>
<evidence type="ECO:0000256" key="12">
    <source>
        <dbReference type="ARBA" id="ARBA00023136"/>
    </source>
</evidence>
<evidence type="ECO:0000256" key="1">
    <source>
        <dbReference type="ARBA" id="ARBA00004429"/>
    </source>
</evidence>
<dbReference type="CDD" id="cd00211">
    <property type="entry name" value="PTS_IIA_fru"/>
    <property type="match status" value="1"/>
</dbReference>
<evidence type="ECO:0000256" key="5">
    <source>
        <dbReference type="ARBA" id="ARBA00022553"/>
    </source>
</evidence>
<dbReference type="Pfam" id="PF02302">
    <property type="entry name" value="PTS_IIB"/>
    <property type="match status" value="1"/>
</dbReference>
<evidence type="ECO:0000313" key="18">
    <source>
        <dbReference type="EMBL" id="MUG44380.1"/>
    </source>
</evidence>
<evidence type="ECO:0000256" key="10">
    <source>
        <dbReference type="ARBA" id="ARBA00022777"/>
    </source>
</evidence>
<feature type="transmembrane region" description="Helical" evidence="14">
    <location>
        <begin position="340"/>
        <end position="362"/>
    </location>
</feature>
<evidence type="ECO:0000256" key="7">
    <source>
        <dbReference type="ARBA" id="ARBA00022679"/>
    </source>
</evidence>
<dbReference type="InterPro" id="IPR003501">
    <property type="entry name" value="PTS_EIIB_2/3"/>
</dbReference>
<evidence type="ECO:0000259" key="16">
    <source>
        <dbReference type="PROSITE" id="PS51099"/>
    </source>
</evidence>
<dbReference type="PROSITE" id="PS00372">
    <property type="entry name" value="PTS_EIIA_TYPE_2_HIS"/>
    <property type="match status" value="1"/>
</dbReference>
<dbReference type="InterPro" id="IPR006327">
    <property type="entry name" value="PTS_IIC_fruc"/>
</dbReference>
<dbReference type="NCBIfam" id="TIGR00829">
    <property type="entry name" value="FRU"/>
    <property type="match status" value="1"/>
</dbReference>
<dbReference type="InterPro" id="IPR004715">
    <property type="entry name" value="PTS_IIA_fruc"/>
</dbReference>
<dbReference type="PANTHER" id="PTHR30505:SF0">
    <property type="entry name" value="FRUCTOSE-LIKE PTS SYSTEM EIIBC COMPONENT-RELATED"/>
    <property type="match status" value="1"/>
</dbReference>
<dbReference type="RefSeq" id="WP_155609772.1">
    <property type="nucleotide sequence ID" value="NZ_WNZW01000001.1"/>
</dbReference>
<dbReference type="SUPFAM" id="SSF55804">
    <property type="entry name" value="Phoshotransferase/anion transport protein"/>
    <property type="match status" value="1"/>
</dbReference>
<evidence type="ECO:0000256" key="6">
    <source>
        <dbReference type="ARBA" id="ARBA00022597"/>
    </source>
</evidence>
<dbReference type="Proteomes" id="UP000447876">
    <property type="component" value="Unassembled WGS sequence"/>
</dbReference>
<dbReference type="GO" id="GO:0005737">
    <property type="term" value="C:cytoplasm"/>
    <property type="evidence" value="ECO:0007669"/>
    <property type="project" value="UniProtKB-SubCell"/>
</dbReference>
<dbReference type="Pfam" id="PF00359">
    <property type="entry name" value="PTS_EIIA_2"/>
    <property type="match status" value="1"/>
</dbReference>
<comment type="subcellular location">
    <subcellularLocation>
        <location evidence="1">Cell inner membrane</location>
        <topology evidence="1">Multi-pass membrane protein</topology>
    </subcellularLocation>
    <subcellularLocation>
        <location evidence="2">Cytoplasm</location>
    </subcellularLocation>
</comment>
<dbReference type="Gene3D" id="3.40.930.10">
    <property type="entry name" value="Mannitol-specific EII, Chain A"/>
    <property type="match status" value="1"/>
</dbReference>
<reference evidence="18 19" key="1">
    <citation type="submission" date="2019-11" db="EMBL/GenBank/DDBJ databases">
        <title>Draft genome sequences of five Paenibacillus species of dairy origin.</title>
        <authorList>
            <person name="Olajide A.M."/>
            <person name="Chen S."/>
            <person name="Lapointe G."/>
        </authorList>
    </citation>
    <scope>NUCLEOTIDE SEQUENCE [LARGE SCALE GENOMIC DNA]</scope>
    <source>
        <strain evidence="18 19">12CR55</strain>
    </source>
</reference>
<evidence type="ECO:0000313" key="19">
    <source>
        <dbReference type="Proteomes" id="UP000447876"/>
    </source>
</evidence>
<keyword evidence="11 14" id="KW-1133">Transmembrane helix</keyword>
<feature type="compositionally biased region" description="Low complexity" evidence="13">
    <location>
        <begin position="496"/>
        <end position="516"/>
    </location>
</feature>
<sequence>MKFLAITSCPNGIAHTYMAAENLQKAADKLGVGMKVETQGSIGVENEFSEEDIAQADGIIIAADKHVDKSRFVGKKLLVAGVQDGIRNPEALIEKLVRGDVPVYQARPGQEPSGGSGRQQAAKQNQIYRHLMSGVSYMVPFIVVGGLLIAIALSIGGEPTPGGLQIPEGSFWKIVESLGGAAFTFMVPILAGFIAFSIADRPGLAPGMIGGFIAANGSFYGSEAGAGFIGGIIAGFLAGYVALWIKKWKVPKALAPIMPIIIIPVLASLIVGLAFILLLGGPIAKFFEFLTSWLASMQGTSSILLALILGAMISFDMGGPVNKVAFLFGSAMIGEGNYEIMGPIAVAICIPPIGLGLATFLFKRKFHDAERESGKASFTMGLFGITEGAIPFASQDPLRVIPSIMIGSMTGSVIAMLGQVGDRVAHGGPIVAVLGAVDNVVMFFIAVIIGSFVTALMIKLLKKDVVQPQFAAANGAIAEGRATSGKTNAKADSEISPANEAVAAPAAEPAAKSSAAEQHKPISKLTDIISLDLIETELTATSRDGVIDEMIGMLQADGAISSASEFKQAILNREQESSTGIGMNIAVPHGKSSAVLVPRVVFGIKQDGVDWNSVDGTAAKLIFMIAVPAENRGNEHLKILQMLSRKLMDDNFRDQLLQVQTKQEAYALLDEIR</sequence>
<evidence type="ECO:0000256" key="13">
    <source>
        <dbReference type="SAM" id="MobiDB-lite"/>
    </source>
</evidence>
<dbReference type="AlphaFoldDB" id="A0A7X3CLS8"/>
<evidence type="ECO:0000256" key="4">
    <source>
        <dbReference type="ARBA" id="ARBA00022475"/>
    </source>
</evidence>
<evidence type="ECO:0000256" key="8">
    <source>
        <dbReference type="ARBA" id="ARBA00022683"/>
    </source>
</evidence>
<evidence type="ECO:0000256" key="14">
    <source>
        <dbReference type="SAM" id="Phobius"/>
    </source>
</evidence>
<feature type="transmembrane region" description="Helical" evidence="14">
    <location>
        <begin position="177"/>
        <end position="196"/>
    </location>
</feature>
<evidence type="ECO:0000256" key="3">
    <source>
        <dbReference type="ARBA" id="ARBA00022448"/>
    </source>
</evidence>
<feature type="domain" description="PTS EIIC type-2" evidence="17">
    <location>
        <begin position="127"/>
        <end position="460"/>
    </location>
</feature>
<evidence type="ECO:0000256" key="9">
    <source>
        <dbReference type="ARBA" id="ARBA00022692"/>
    </source>
</evidence>
<dbReference type="InterPro" id="IPR016152">
    <property type="entry name" value="PTrfase/Anion_transptr"/>
</dbReference>
<evidence type="ECO:0000256" key="11">
    <source>
        <dbReference type="ARBA" id="ARBA00022989"/>
    </source>
</evidence>
<keyword evidence="4" id="KW-1003">Cell membrane</keyword>
<dbReference type="FunFam" id="3.40.50.2300:FF:000014">
    <property type="entry name" value="PTS system fructose-like transporter subunit IIB"/>
    <property type="match status" value="1"/>
</dbReference>
<dbReference type="Pfam" id="PF02378">
    <property type="entry name" value="PTS_EIIC"/>
    <property type="match status" value="1"/>
</dbReference>
<dbReference type="GO" id="GO:0005351">
    <property type="term" value="F:carbohydrate:proton symporter activity"/>
    <property type="evidence" value="ECO:0007669"/>
    <property type="project" value="InterPro"/>
</dbReference>
<dbReference type="GO" id="GO:0016301">
    <property type="term" value="F:kinase activity"/>
    <property type="evidence" value="ECO:0007669"/>
    <property type="project" value="UniProtKB-KW"/>
</dbReference>
<feature type="transmembrane region" description="Helical" evidence="14">
    <location>
        <begin position="303"/>
        <end position="328"/>
    </location>
</feature>
<dbReference type="SUPFAM" id="SSF52794">
    <property type="entry name" value="PTS system IIB component-like"/>
    <property type="match status" value="1"/>
</dbReference>